<name>A0A6C0JVH2_9ZZZZ</name>
<proteinExistence type="predicted"/>
<organism evidence="1">
    <name type="scientific">viral metagenome</name>
    <dbReference type="NCBI Taxonomy" id="1070528"/>
    <lineage>
        <taxon>unclassified sequences</taxon>
        <taxon>metagenomes</taxon>
        <taxon>organismal metagenomes</taxon>
    </lineage>
</organism>
<dbReference type="AlphaFoldDB" id="A0A6C0JVH2"/>
<evidence type="ECO:0000313" key="1">
    <source>
        <dbReference type="EMBL" id="QHU07714.1"/>
    </source>
</evidence>
<sequence length="408" mass="47138">METIHLSKAFKSDPVFINEGEDPIKGRVWKNELEGETEKIKNFILESDYGLIAKIQSLINYKIHTPKKKITYEVPMYKNGDFIKDHKDSANYLLDQCHQCTILCCFKKADSGGEIIVDGVKYSLEEGDVLIFDQNKIHSGEVVKGIQIMGVFHVLLSPLLTNIYVLEFDDGKVIFDDYDSIPDTIQKRRKTLIFKDIKLEIYLQLTNLKKGIDFNGENFDYHKILFIGKSFNKIDKLSELAFSKTEKVLFLTPDEYLNALDKTFFCKDNLLFVNALIIDYIVWLGMNKNSSLRISKSYIKTKIEETDPHEKLFSNDSFGESEENEERGGVSEFQCEVILKENEITNSEFLAQNDKVTIESVKFVSINPKITPQLVDSLECFLKEKVVKENTHIFHLVINIDNFKRFKL</sequence>
<protein>
    <submittedName>
        <fullName evidence="1">Uncharacterized protein</fullName>
    </submittedName>
</protein>
<reference evidence="1" key="1">
    <citation type="journal article" date="2020" name="Nature">
        <title>Giant virus diversity and host interactions through global metagenomics.</title>
        <authorList>
            <person name="Schulz F."/>
            <person name="Roux S."/>
            <person name="Paez-Espino D."/>
            <person name="Jungbluth S."/>
            <person name="Walsh D.A."/>
            <person name="Denef V.J."/>
            <person name="McMahon K.D."/>
            <person name="Konstantinidis K.T."/>
            <person name="Eloe-Fadrosh E.A."/>
            <person name="Kyrpides N.C."/>
            <person name="Woyke T."/>
        </authorList>
    </citation>
    <scope>NUCLEOTIDE SEQUENCE</scope>
    <source>
        <strain evidence="1">GVMAG-S-1041349-163</strain>
    </source>
</reference>
<dbReference type="EMBL" id="MN740686">
    <property type="protein sequence ID" value="QHU07714.1"/>
    <property type="molecule type" value="Genomic_DNA"/>
</dbReference>
<accession>A0A6C0JVH2</accession>
<dbReference type="Gene3D" id="2.60.120.620">
    <property type="entry name" value="q2cbj1_9rhob like domain"/>
    <property type="match status" value="1"/>
</dbReference>